<dbReference type="InterPro" id="IPR035905">
    <property type="entry name" value="Barstar-like_sf"/>
</dbReference>
<dbReference type="RefSeq" id="WP_166955712.1">
    <property type="nucleotide sequence ID" value="NZ_JAASQI010000011.1"/>
</dbReference>
<name>A0ABX0V4L1_9HYPH</name>
<protein>
    <submittedName>
        <fullName evidence="3">RNAse (Barnase) inhibitor barstar</fullName>
    </submittedName>
</protein>
<evidence type="ECO:0000256" key="1">
    <source>
        <dbReference type="ARBA" id="ARBA00006845"/>
    </source>
</evidence>
<dbReference type="InterPro" id="IPR000468">
    <property type="entry name" value="Barstar"/>
</dbReference>
<feature type="domain" description="Barstar (barnase inhibitor)" evidence="2">
    <location>
        <begin position="5"/>
        <end position="75"/>
    </location>
</feature>
<dbReference type="Pfam" id="PF01337">
    <property type="entry name" value="Barstar"/>
    <property type="match status" value="1"/>
</dbReference>
<accession>A0ABX0V4L1</accession>
<organism evidence="3 4">
    <name type="scientific">Pseudochelatococcus lubricantis</name>
    <dbReference type="NCBI Taxonomy" id="1538102"/>
    <lineage>
        <taxon>Bacteria</taxon>
        <taxon>Pseudomonadati</taxon>
        <taxon>Pseudomonadota</taxon>
        <taxon>Alphaproteobacteria</taxon>
        <taxon>Hyphomicrobiales</taxon>
        <taxon>Chelatococcaceae</taxon>
        <taxon>Pseudochelatococcus</taxon>
    </lineage>
</organism>
<evidence type="ECO:0000313" key="3">
    <source>
        <dbReference type="EMBL" id="NIJ59877.1"/>
    </source>
</evidence>
<keyword evidence="4" id="KW-1185">Reference proteome</keyword>
<dbReference type="EMBL" id="JAASQI010000011">
    <property type="protein sequence ID" value="NIJ59877.1"/>
    <property type="molecule type" value="Genomic_DNA"/>
</dbReference>
<proteinExistence type="inferred from homology"/>
<gene>
    <name evidence="3" type="ORF">FHS82_003738</name>
</gene>
<comment type="caution">
    <text evidence="3">The sequence shown here is derived from an EMBL/GenBank/DDBJ whole genome shotgun (WGS) entry which is preliminary data.</text>
</comment>
<dbReference type="Proteomes" id="UP001429580">
    <property type="component" value="Unassembled WGS sequence"/>
</dbReference>
<comment type="similarity">
    <text evidence="1">Belongs to the barstar family.</text>
</comment>
<dbReference type="Gene3D" id="3.30.370.10">
    <property type="entry name" value="Barstar-like"/>
    <property type="match status" value="1"/>
</dbReference>
<evidence type="ECO:0000313" key="4">
    <source>
        <dbReference type="Proteomes" id="UP001429580"/>
    </source>
</evidence>
<reference evidence="3 4" key="1">
    <citation type="submission" date="2020-03" db="EMBL/GenBank/DDBJ databases">
        <title>Genomic Encyclopedia of Type Strains, Phase IV (KMG-IV): sequencing the most valuable type-strain genomes for metagenomic binning, comparative biology and taxonomic classification.</title>
        <authorList>
            <person name="Goeker M."/>
        </authorList>
    </citation>
    <scope>NUCLEOTIDE SEQUENCE [LARGE SCALE GENOMIC DNA]</scope>
    <source>
        <strain evidence="3 4">DSM 103870</strain>
    </source>
</reference>
<dbReference type="SUPFAM" id="SSF52038">
    <property type="entry name" value="Barstar-related"/>
    <property type="match status" value="1"/>
</dbReference>
<sequence>MSKKILTIDGNAISDIPSLYEEINRVFMAGEDWKLGPSLDALDDMLYGDYGAAKGDEPVVLIWQNMDKNRADLGFEATREFYREKLRRPEIFDLERISRDLDALERGAGPTYFEIVLQIIAGHPRIELLAR</sequence>
<evidence type="ECO:0000259" key="2">
    <source>
        <dbReference type="Pfam" id="PF01337"/>
    </source>
</evidence>